<feature type="region of interest" description="Disordered" evidence="1">
    <location>
        <begin position="104"/>
        <end position="159"/>
    </location>
</feature>
<evidence type="ECO:0000313" key="2">
    <source>
        <dbReference type="EMBL" id="KLO12900.1"/>
    </source>
</evidence>
<reference evidence="2 3" key="1">
    <citation type="submission" date="2015-04" db="EMBL/GenBank/DDBJ databases">
        <title>Complete genome sequence of Schizopora paradoxa KUC8140, a cosmopolitan wood degrader in East Asia.</title>
        <authorList>
            <consortium name="DOE Joint Genome Institute"/>
            <person name="Min B."/>
            <person name="Park H."/>
            <person name="Jang Y."/>
            <person name="Kim J.-J."/>
            <person name="Kim K.H."/>
            <person name="Pangilinan J."/>
            <person name="Lipzen A."/>
            <person name="Riley R."/>
            <person name="Grigoriev I.V."/>
            <person name="Spatafora J.W."/>
            <person name="Choi I.-G."/>
        </authorList>
    </citation>
    <scope>NUCLEOTIDE SEQUENCE [LARGE SCALE GENOMIC DNA]</scope>
    <source>
        <strain evidence="2 3">KUC8140</strain>
    </source>
</reference>
<keyword evidence="3" id="KW-1185">Reference proteome</keyword>
<feature type="compositionally biased region" description="Low complexity" evidence="1">
    <location>
        <begin position="305"/>
        <end position="320"/>
    </location>
</feature>
<feature type="region of interest" description="Disordered" evidence="1">
    <location>
        <begin position="254"/>
        <end position="328"/>
    </location>
</feature>
<organism evidence="2 3">
    <name type="scientific">Schizopora paradoxa</name>
    <dbReference type="NCBI Taxonomy" id="27342"/>
    <lineage>
        <taxon>Eukaryota</taxon>
        <taxon>Fungi</taxon>
        <taxon>Dikarya</taxon>
        <taxon>Basidiomycota</taxon>
        <taxon>Agaricomycotina</taxon>
        <taxon>Agaricomycetes</taxon>
        <taxon>Hymenochaetales</taxon>
        <taxon>Schizoporaceae</taxon>
        <taxon>Schizopora</taxon>
    </lineage>
</organism>
<gene>
    <name evidence="2" type="ORF">SCHPADRAFT_928944</name>
</gene>
<accession>A0A0H2RLV6</accession>
<feature type="compositionally biased region" description="Low complexity" evidence="1">
    <location>
        <begin position="269"/>
        <end position="290"/>
    </location>
</feature>
<dbReference type="Proteomes" id="UP000053477">
    <property type="component" value="Unassembled WGS sequence"/>
</dbReference>
<dbReference type="AlphaFoldDB" id="A0A0H2RLV6"/>
<protein>
    <submittedName>
        <fullName evidence="2">Uncharacterized protein</fullName>
    </submittedName>
</protein>
<sequence length="352" mass="37473">MSVRSFAVFEDLPATPVKATETATTLATKGGVATLGLSVRSALQENVPRLDRTLSLPVTEKENIHPVTGLSSSQPLTKKRKMSVSSENGAPCVLATKMLAIAEPSKAKRPELKQRKASSGPIREKGRAKATGLTRSKSTADGRRVFGSSANTVGAPSGSAPVLAAAAKPRKLSRSFSQPSVLARSSSKLLESVPEHDDFSTLYEMDDEVNQAVINSRCRDLTVLPLADVSVAYLQSGGSSAHVVDENDTEVRRVKEKKSFESRMRDFTPSSSYSSIPSASSASSVHSPSSTQQDDGFTVYEDEAPSSPKSTSIESKSTEAVKSPAALSTPERRGLYSLFTFSSPVGSPERFQ</sequence>
<evidence type="ECO:0000313" key="3">
    <source>
        <dbReference type="Proteomes" id="UP000053477"/>
    </source>
</evidence>
<dbReference type="EMBL" id="KQ085969">
    <property type="protein sequence ID" value="KLO12900.1"/>
    <property type="molecule type" value="Genomic_DNA"/>
</dbReference>
<name>A0A0H2RLV6_9AGAM</name>
<feature type="compositionally biased region" description="Basic and acidic residues" evidence="1">
    <location>
        <begin position="105"/>
        <end position="114"/>
    </location>
</feature>
<dbReference type="OrthoDB" id="3265369at2759"/>
<feature type="compositionally biased region" description="Basic and acidic residues" evidence="1">
    <location>
        <begin position="254"/>
        <end position="266"/>
    </location>
</feature>
<evidence type="ECO:0000256" key="1">
    <source>
        <dbReference type="SAM" id="MobiDB-lite"/>
    </source>
</evidence>
<proteinExistence type="predicted"/>
<dbReference type="InParanoid" id="A0A0H2RLV6"/>